<feature type="compositionally biased region" description="Basic and acidic residues" evidence="2">
    <location>
        <begin position="233"/>
        <end position="263"/>
    </location>
</feature>
<evidence type="ECO:0000313" key="4">
    <source>
        <dbReference type="Proteomes" id="UP000537326"/>
    </source>
</evidence>
<sequence length="308" mass="33154">MNHDTGTRPDADDTSHTVRTADGHDEADGAETPSQAAQEAARLRQENAARRDAGSLLAEATRLSQEAAEEADRLLESAQETAERLVAEARERAEALVTQARQESQELRDEAALEVAGAREDLEQQRARARAEVTAELREEVAALRARTEGLVEELRGTLGELGGLLGGAKSTVEHVLRTATDLDDVGRRIAAHDQRSSSASDTPSRPAPELVVAAPAVEDEPPTPAGPESDSSDDRPEQSPDLDRADAPTDTPVDHLGDDPGDHLAQPFSMDLEHLGADRTDELSEQAPRSTTVEQEQRPLGWLFRGV</sequence>
<keyword evidence="4" id="KW-1185">Reference proteome</keyword>
<feature type="compositionally biased region" description="Basic and acidic residues" evidence="2">
    <location>
        <begin position="41"/>
        <end position="53"/>
    </location>
</feature>
<dbReference type="EMBL" id="JACBZI010000001">
    <property type="protein sequence ID" value="NYI09699.1"/>
    <property type="molecule type" value="Genomic_DNA"/>
</dbReference>
<reference evidence="3 4" key="1">
    <citation type="submission" date="2020-07" db="EMBL/GenBank/DDBJ databases">
        <title>Sequencing the genomes of 1000 actinobacteria strains.</title>
        <authorList>
            <person name="Klenk H.-P."/>
        </authorList>
    </citation>
    <scope>NUCLEOTIDE SEQUENCE [LARGE SCALE GENOMIC DNA]</scope>
    <source>
        <strain evidence="3 4">DSM 18248</strain>
    </source>
</reference>
<dbReference type="Gene3D" id="1.20.120.20">
    <property type="entry name" value="Apolipoprotein"/>
    <property type="match status" value="1"/>
</dbReference>
<dbReference type="Proteomes" id="UP000537326">
    <property type="component" value="Unassembled WGS sequence"/>
</dbReference>
<evidence type="ECO:0000313" key="3">
    <source>
        <dbReference type="EMBL" id="NYI09699.1"/>
    </source>
</evidence>
<organism evidence="3 4">
    <name type="scientific">Nocardioides marinus</name>
    <dbReference type="NCBI Taxonomy" id="374514"/>
    <lineage>
        <taxon>Bacteria</taxon>
        <taxon>Bacillati</taxon>
        <taxon>Actinomycetota</taxon>
        <taxon>Actinomycetes</taxon>
        <taxon>Propionibacteriales</taxon>
        <taxon>Nocardioidaceae</taxon>
        <taxon>Nocardioides</taxon>
    </lineage>
</organism>
<keyword evidence="1" id="KW-0175">Coiled coil</keyword>
<dbReference type="CDD" id="cd06503">
    <property type="entry name" value="ATP-synt_Fo_b"/>
    <property type="match status" value="1"/>
</dbReference>
<name>A0A7Z0C427_9ACTN</name>
<dbReference type="AlphaFoldDB" id="A0A7Z0C427"/>
<evidence type="ECO:0000256" key="1">
    <source>
        <dbReference type="SAM" id="Coils"/>
    </source>
</evidence>
<protein>
    <submittedName>
        <fullName evidence="3">ElaB/YqjD/DUF883 family membrane-anchored ribosome-binding protein</fullName>
    </submittedName>
</protein>
<comment type="caution">
    <text evidence="3">The sequence shown here is derived from an EMBL/GenBank/DDBJ whole genome shotgun (WGS) entry which is preliminary data.</text>
</comment>
<feature type="compositionally biased region" description="Basic and acidic residues" evidence="2">
    <location>
        <begin position="272"/>
        <end position="283"/>
    </location>
</feature>
<dbReference type="RefSeq" id="WP_179530632.1">
    <property type="nucleotide sequence ID" value="NZ_BAAAPP010000012.1"/>
</dbReference>
<gene>
    <name evidence="3" type="ORF">BKA05_001214</name>
</gene>
<evidence type="ECO:0000256" key="2">
    <source>
        <dbReference type="SAM" id="MobiDB-lite"/>
    </source>
</evidence>
<accession>A0A7Z0C427</accession>
<feature type="region of interest" description="Disordered" evidence="2">
    <location>
        <begin position="192"/>
        <end position="308"/>
    </location>
</feature>
<feature type="coiled-coil region" evidence="1">
    <location>
        <begin position="57"/>
        <end position="154"/>
    </location>
</feature>
<feature type="compositionally biased region" description="Low complexity" evidence="2">
    <location>
        <begin position="208"/>
        <end position="217"/>
    </location>
</feature>
<feature type="region of interest" description="Disordered" evidence="2">
    <location>
        <begin position="1"/>
        <end position="56"/>
    </location>
</feature>
<proteinExistence type="predicted"/>
<feature type="compositionally biased region" description="Basic and acidic residues" evidence="2">
    <location>
        <begin position="1"/>
        <end position="27"/>
    </location>
</feature>